<dbReference type="SUPFAM" id="SSF53756">
    <property type="entry name" value="UDP-Glycosyltransferase/glycogen phosphorylase"/>
    <property type="match status" value="1"/>
</dbReference>
<evidence type="ECO:0000313" key="5">
    <source>
        <dbReference type="EMBL" id="TQM24280.1"/>
    </source>
</evidence>
<accession>A0A543ERS9</accession>
<dbReference type="EMBL" id="VFPE01000004">
    <property type="protein sequence ID" value="TQM24280.1"/>
    <property type="molecule type" value="Genomic_DNA"/>
</dbReference>
<evidence type="ECO:0000256" key="1">
    <source>
        <dbReference type="ARBA" id="ARBA00022676"/>
    </source>
</evidence>
<dbReference type="Pfam" id="PF13439">
    <property type="entry name" value="Glyco_transf_4"/>
    <property type="match status" value="1"/>
</dbReference>
<keyword evidence="2 5" id="KW-0808">Transferase</keyword>
<protein>
    <submittedName>
        <fullName evidence="5">Glycosyltransferase involved in cell wall biosynthesis</fullName>
    </submittedName>
</protein>
<feature type="domain" description="Glycosyl transferase family 1" evidence="3">
    <location>
        <begin position="157"/>
        <end position="309"/>
    </location>
</feature>
<organism evidence="5 6">
    <name type="scientific">Microbacterium kyungheense</name>
    <dbReference type="NCBI Taxonomy" id="1263636"/>
    <lineage>
        <taxon>Bacteria</taxon>
        <taxon>Bacillati</taxon>
        <taxon>Actinomycetota</taxon>
        <taxon>Actinomycetes</taxon>
        <taxon>Micrococcales</taxon>
        <taxon>Microbacteriaceae</taxon>
        <taxon>Microbacterium</taxon>
    </lineage>
</organism>
<keyword evidence="6" id="KW-1185">Reference proteome</keyword>
<dbReference type="InterPro" id="IPR001296">
    <property type="entry name" value="Glyco_trans_1"/>
</dbReference>
<evidence type="ECO:0000259" key="4">
    <source>
        <dbReference type="Pfam" id="PF13439"/>
    </source>
</evidence>
<keyword evidence="1" id="KW-0328">Glycosyltransferase</keyword>
<gene>
    <name evidence="5" type="ORF">FB391_2793</name>
</gene>
<reference evidence="5 6" key="1">
    <citation type="submission" date="2019-06" db="EMBL/GenBank/DDBJ databases">
        <title>Sequencing the genomes of 1000 actinobacteria strains.</title>
        <authorList>
            <person name="Klenk H.-P."/>
        </authorList>
    </citation>
    <scope>NUCLEOTIDE SEQUENCE [LARGE SCALE GENOMIC DNA]</scope>
    <source>
        <strain evidence="5 6">DSM 105492</strain>
    </source>
</reference>
<sequence>MRIVHVVCSVGFAGVERYLVNLSPGLVERGSEVTVIGGDRERMTAALAGTGVEWRPGDSMRQALRSLRDVASPDVINTHMSQADLVGALGRSTARHRAVHVSTRHFMGRRGTAPLSRAVLGIADRSIRGEIAISSAVAAFAHGDVEVVHTGVPVSTRTKTREKTVLVAQRLESEKDTATAIDAWALSHAPKTGWVLRVAGDGTERAELEERARERGVAERVEFLGHREDVPELLRSASIVLAPTPREGLGILVLEAMAEGTPVVAAAGGGHLETIGSVSPQTLFEPGDAMAAARIIDQLVDDPARRAALGGDLQTLQRREFTIDAQITATMTFYRRMLDT</sequence>
<evidence type="ECO:0000259" key="3">
    <source>
        <dbReference type="Pfam" id="PF00534"/>
    </source>
</evidence>
<dbReference type="RefSeq" id="WP_141895285.1">
    <property type="nucleotide sequence ID" value="NZ_BAABLH010000016.1"/>
</dbReference>
<dbReference type="PANTHER" id="PTHR12526">
    <property type="entry name" value="GLYCOSYLTRANSFERASE"/>
    <property type="match status" value="1"/>
</dbReference>
<dbReference type="Gene3D" id="3.40.50.2000">
    <property type="entry name" value="Glycogen Phosphorylase B"/>
    <property type="match status" value="2"/>
</dbReference>
<dbReference type="Pfam" id="PF00534">
    <property type="entry name" value="Glycos_transf_1"/>
    <property type="match status" value="1"/>
</dbReference>
<evidence type="ECO:0000313" key="6">
    <source>
        <dbReference type="Proteomes" id="UP000320235"/>
    </source>
</evidence>
<dbReference type="CDD" id="cd03801">
    <property type="entry name" value="GT4_PimA-like"/>
    <property type="match status" value="1"/>
</dbReference>
<dbReference type="InterPro" id="IPR028098">
    <property type="entry name" value="Glyco_trans_4-like_N"/>
</dbReference>
<comment type="caution">
    <text evidence="5">The sequence shown here is derived from an EMBL/GenBank/DDBJ whole genome shotgun (WGS) entry which is preliminary data.</text>
</comment>
<feature type="domain" description="Glycosyltransferase subfamily 4-like N-terminal" evidence="4">
    <location>
        <begin position="14"/>
        <end position="154"/>
    </location>
</feature>
<name>A0A543ERS9_9MICO</name>
<dbReference type="OrthoDB" id="3830319at2"/>
<proteinExistence type="predicted"/>
<dbReference type="AlphaFoldDB" id="A0A543ERS9"/>
<dbReference type="GO" id="GO:0016757">
    <property type="term" value="F:glycosyltransferase activity"/>
    <property type="evidence" value="ECO:0007669"/>
    <property type="project" value="UniProtKB-KW"/>
</dbReference>
<evidence type="ECO:0000256" key="2">
    <source>
        <dbReference type="ARBA" id="ARBA00022679"/>
    </source>
</evidence>
<dbReference type="Proteomes" id="UP000320235">
    <property type="component" value="Unassembled WGS sequence"/>
</dbReference>
<dbReference type="PANTHER" id="PTHR12526:SF630">
    <property type="entry name" value="GLYCOSYLTRANSFERASE"/>
    <property type="match status" value="1"/>
</dbReference>